<feature type="signal peptide" evidence="1">
    <location>
        <begin position="1"/>
        <end position="25"/>
    </location>
</feature>
<keyword evidence="1" id="KW-0732">Signal</keyword>
<evidence type="ECO:0000259" key="2">
    <source>
        <dbReference type="Pfam" id="PF10646"/>
    </source>
</evidence>
<dbReference type="PROSITE" id="PS51257">
    <property type="entry name" value="PROKAR_LIPOPROTEIN"/>
    <property type="match status" value="1"/>
</dbReference>
<sequence length="186" mass="20037">MLNNKLSGVLIGVSLIALLSACGQAKIQGTAEQTVKPQVQNVPESKQPAAPPVQDKVKQNTIKVYFGDESGEKLVEQEVAVSYKQEDEKYSASLAALSTAPDSKRIALLKGITIKSAVLKNQLLTVDLSIAPEARMGAGGEDLVLQAMKKTLFQFSEIQSLEILVDGKVVDSLMGHMELPHPIKRD</sequence>
<evidence type="ECO:0000256" key="1">
    <source>
        <dbReference type="SAM" id="SignalP"/>
    </source>
</evidence>
<gene>
    <name evidence="3" type="ORF">NV381_25295</name>
</gene>
<reference evidence="3 4" key="1">
    <citation type="submission" date="2022-08" db="EMBL/GenBank/DDBJ databases">
        <title>Paenibacillus endoradicis sp. nov., Paenibacillus radicibacter sp. nov and Paenibacillus pararadicis sp. nov., three cold-adapted plant growth-promoting bacteria isolated from root of Larix gmelinii in Great Khingan.</title>
        <authorList>
            <person name="Xue H."/>
        </authorList>
    </citation>
    <scope>NUCLEOTIDE SEQUENCE [LARGE SCALE GENOMIC DNA]</scope>
    <source>
        <strain evidence="3 4">N5-1-1-5</strain>
    </source>
</reference>
<dbReference type="InterPro" id="IPR019606">
    <property type="entry name" value="GerMN"/>
</dbReference>
<evidence type="ECO:0000313" key="4">
    <source>
        <dbReference type="Proteomes" id="UP001300012"/>
    </source>
</evidence>
<organism evidence="3 4">
    <name type="scientific">Paenibacillus radicis</name>
    <name type="common">ex Xue et al. 2023</name>
    <dbReference type="NCBI Taxonomy" id="2972489"/>
    <lineage>
        <taxon>Bacteria</taxon>
        <taxon>Bacillati</taxon>
        <taxon>Bacillota</taxon>
        <taxon>Bacilli</taxon>
        <taxon>Bacillales</taxon>
        <taxon>Paenibacillaceae</taxon>
        <taxon>Paenibacillus</taxon>
    </lineage>
</organism>
<evidence type="ECO:0000313" key="3">
    <source>
        <dbReference type="EMBL" id="MCR8634515.1"/>
    </source>
</evidence>
<dbReference type="Proteomes" id="UP001300012">
    <property type="component" value="Unassembled WGS sequence"/>
</dbReference>
<dbReference type="EMBL" id="JANQBD010000020">
    <property type="protein sequence ID" value="MCR8634515.1"/>
    <property type="molecule type" value="Genomic_DNA"/>
</dbReference>
<proteinExistence type="predicted"/>
<dbReference type="Pfam" id="PF10646">
    <property type="entry name" value="Germane"/>
    <property type="match status" value="1"/>
</dbReference>
<dbReference type="RefSeq" id="WP_258216072.1">
    <property type="nucleotide sequence ID" value="NZ_JANQBD010000020.1"/>
</dbReference>
<keyword evidence="4" id="KW-1185">Reference proteome</keyword>
<protein>
    <submittedName>
        <fullName evidence="3">GerMN domain-containing protein</fullName>
    </submittedName>
</protein>
<feature type="chain" id="PRO_5045800469" evidence="1">
    <location>
        <begin position="26"/>
        <end position="186"/>
    </location>
</feature>
<comment type="caution">
    <text evidence="3">The sequence shown here is derived from an EMBL/GenBank/DDBJ whole genome shotgun (WGS) entry which is preliminary data.</text>
</comment>
<feature type="domain" description="GerMN" evidence="2">
    <location>
        <begin position="63"/>
        <end position="170"/>
    </location>
</feature>
<name>A0ABT1YRB5_9BACL</name>
<accession>A0ABT1YRB5</accession>